<dbReference type="InterPro" id="IPR036397">
    <property type="entry name" value="RNaseH_sf"/>
</dbReference>
<dbReference type="SUPFAM" id="SSF53098">
    <property type="entry name" value="Ribonuclease H-like"/>
    <property type="match status" value="1"/>
</dbReference>
<evidence type="ECO:0000313" key="3">
    <source>
        <dbReference type="Proteomes" id="UP000741282"/>
    </source>
</evidence>
<evidence type="ECO:0000313" key="2">
    <source>
        <dbReference type="EMBL" id="MCA9377283.1"/>
    </source>
</evidence>
<evidence type="ECO:0000259" key="1">
    <source>
        <dbReference type="PROSITE" id="PS50994"/>
    </source>
</evidence>
<accession>A0A955KXL7</accession>
<protein>
    <submittedName>
        <fullName evidence="2">IS30 family transposase</fullName>
    </submittedName>
</protein>
<dbReference type="InterPro" id="IPR053392">
    <property type="entry name" value="Transposase_IS30-like"/>
</dbReference>
<proteinExistence type="predicted"/>
<dbReference type="AlphaFoldDB" id="A0A955KXL7"/>
<dbReference type="Pfam" id="PF00665">
    <property type="entry name" value="rve"/>
    <property type="match status" value="1"/>
</dbReference>
<dbReference type="GO" id="GO:0015074">
    <property type="term" value="P:DNA integration"/>
    <property type="evidence" value="ECO:0007669"/>
    <property type="project" value="InterPro"/>
</dbReference>
<dbReference type="Proteomes" id="UP000741282">
    <property type="component" value="Unassembled WGS sequence"/>
</dbReference>
<reference evidence="2" key="2">
    <citation type="journal article" date="2021" name="Microbiome">
        <title>Successional dynamics and alternative stable states in a saline activated sludge microbial community over 9 years.</title>
        <authorList>
            <person name="Wang Y."/>
            <person name="Ye J."/>
            <person name="Ju F."/>
            <person name="Liu L."/>
            <person name="Boyd J.A."/>
            <person name="Deng Y."/>
            <person name="Parks D.H."/>
            <person name="Jiang X."/>
            <person name="Yin X."/>
            <person name="Woodcroft B.J."/>
            <person name="Tyson G.W."/>
            <person name="Hugenholtz P."/>
            <person name="Polz M.F."/>
            <person name="Zhang T."/>
        </authorList>
    </citation>
    <scope>NUCLEOTIDE SEQUENCE</scope>
    <source>
        <strain evidence="2">HKST-UBA17</strain>
    </source>
</reference>
<dbReference type="GO" id="GO:0004803">
    <property type="term" value="F:transposase activity"/>
    <property type="evidence" value="ECO:0007669"/>
    <property type="project" value="TreeGrafter"/>
</dbReference>
<dbReference type="InterPro" id="IPR001584">
    <property type="entry name" value="Integrase_cat-core"/>
</dbReference>
<dbReference type="NCBIfam" id="NF033563">
    <property type="entry name" value="transpos_IS30"/>
    <property type="match status" value="1"/>
</dbReference>
<organism evidence="2 3">
    <name type="scientific">Candidatus Dojkabacteria bacterium</name>
    <dbReference type="NCBI Taxonomy" id="2099670"/>
    <lineage>
        <taxon>Bacteria</taxon>
        <taxon>Candidatus Dojkabacteria</taxon>
    </lineage>
</organism>
<comment type="caution">
    <text evidence="2">The sequence shown here is derived from an EMBL/GenBank/DDBJ whole genome shotgun (WGS) entry which is preliminary data.</text>
</comment>
<dbReference type="GO" id="GO:0032196">
    <property type="term" value="P:transposition"/>
    <property type="evidence" value="ECO:0007669"/>
    <property type="project" value="TreeGrafter"/>
</dbReference>
<dbReference type="InterPro" id="IPR012337">
    <property type="entry name" value="RNaseH-like_sf"/>
</dbReference>
<dbReference type="PANTHER" id="PTHR10948">
    <property type="entry name" value="TRANSPOSASE"/>
    <property type="match status" value="1"/>
</dbReference>
<feature type="domain" description="Integrase catalytic" evidence="1">
    <location>
        <begin position="139"/>
        <end position="299"/>
    </location>
</feature>
<sequence length="302" mass="36318">MSFREISTKLNRSHTTLSREYKRNAPYLYGEYIPIKAHNKYFKRGKKQRRKAPLKSPEILLYVREKLREEQWSPETISAKLKSETGLCIHHETIYRYIYHKDNRKYQLWNYLTYKRKRRQKWSGRSSTRENRINNAISIEERPKEIASRIEYGHWETDLMESPRGKQHSLLVNIERKTRYIKIARIPNKKASTNTQNMLRLLKRYKPKTITSDNGLENAKHEQISQELNTKYYFCHPYSSWEKGSVENRIGVIRRYLPKGTDLAQLSLRQIKLLEKKINNRPMKCLNYLTPLQALRKELNML</sequence>
<dbReference type="GO" id="GO:0003676">
    <property type="term" value="F:nucleic acid binding"/>
    <property type="evidence" value="ECO:0007669"/>
    <property type="project" value="InterPro"/>
</dbReference>
<reference evidence="2" key="1">
    <citation type="submission" date="2020-04" db="EMBL/GenBank/DDBJ databases">
        <authorList>
            <person name="Zhang T."/>
        </authorList>
    </citation>
    <scope>NUCLEOTIDE SEQUENCE</scope>
    <source>
        <strain evidence="2">HKST-UBA17</strain>
    </source>
</reference>
<dbReference type="InterPro" id="IPR051917">
    <property type="entry name" value="Transposase-Integrase"/>
</dbReference>
<name>A0A955KXL7_9BACT</name>
<dbReference type="GO" id="GO:0005829">
    <property type="term" value="C:cytosol"/>
    <property type="evidence" value="ECO:0007669"/>
    <property type="project" value="TreeGrafter"/>
</dbReference>
<dbReference type="Gene3D" id="3.30.420.10">
    <property type="entry name" value="Ribonuclease H-like superfamily/Ribonuclease H"/>
    <property type="match status" value="1"/>
</dbReference>
<dbReference type="PROSITE" id="PS50994">
    <property type="entry name" value="INTEGRASE"/>
    <property type="match status" value="1"/>
</dbReference>
<gene>
    <name evidence="2" type="ORF">KC685_05195</name>
</gene>
<dbReference type="PANTHER" id="PTHR10948:SF23">
    <property type="entry name" value="TRANSPOSASE INSI FOR INSERTION SEQUENCE ELEMENT IS30A-RELATED"/>
    <property type="match status" value="1"/>
</dbReference>
<dbReference type="EMBL" id="JAGQLN010000047">
    <property type="protein sequence ID" value="MCA9377283.1"/>
    <property type="molecule type" value="Genomic_DNA"/>
</dbReference>